<accession>A0A077ZTB7</accession>
<dbReference type="AlphaFoldDB" id="A0A077ZTB7"/>
<organism evidence="4 5">
    <name type="scientific">Stylonychia lemnae</name>
    <name type="common">Ciliate</name>
    <dbReference type="NCBI Taxonomy" id="5949"/>
    <lineage>
        <taxon>Eukaryota</taxon>
        <taxon>Sar</taxon>
        <taxon>Alveolata</taxon>
        <taxon>Ciliophora</taxon>
        <taxon>Intramacronucleata</taxon>
        <taxon>Spirotrichea</taxon>
        <taxon>Stichotrichia</taxon>
        <taxon>Sporadotrichida</taxon>
        <taxon>Oxytrichidae</taxon>
        <taxon>Stylonychinae</taxon>
        <taxon>Stylonychia</taxon>
    </lineage>
</organism>
<proteinExistence type="predicted"/>
<evidence type="ECO:0000313" key="4">
    <source>
        <dbReference type="EMBL" id="CDW72789.1"/>
    </source>
</evidence>
<dbReference type="InterPro" id="IPR036291">
    <property type="entry name" value="NAD(P)-bd_dom_sf"/>
</dbReference>
<name>A0A077ZTB7_STYLE</name>
<dbReference type="OrthoDB" id="7482721at2759"/>
<dbReference type="Proteomes" id="UP000039865">
    <property type="component" value="Unassembled WGS sequence"/>
</dbReference>
<dbReference type="Pfam" id="PF08240">
    <property type="entry name" value="ADH_N"/>
    <property type="match status" value="1"/>
</dbReference>
<dbReference type="GO" id="GO:0016651">
    <property type="term" value="F:oxidoreductase activity, acting on NAD(P)H"/>
    <property type="evidence" value="ECO:0007669"/>
    <property type="project" value="TreeGrafter"/>
</dbReference>
<dbReference type="InterPro" id="IPR013154">
    <property type="entry name" value="ADH-like_N"/>
</dbReference>
<dbReference type="EMBL" id="CCKQ01001669">
    <property type="protein sequence ID" value="CDW72789.1"/>
    <property type="molecule type" value="Genomic_DNA"/>
</dbReference>
<protein>
    <submittedName>
        <fullName evidence="4">Zinc-binding dehydrogenase family protein</fullName>
    </submittedName>
</protein>
<dbReference type="Gene3D" id="3.90.180.10">
    <property type="entry name" value="Medium-chain alcohol dehydrogenases, catalytic domain"/>
    <property type="match status" value="1"/>
</dbReference>
<sequence>MQKGQFNQVRFKDGSFKLVKQDFINKLEQNEVLVKVHYTSVNQYDKILMENRSKEDYVMGAEGSGIIEDVAQGLDQNLKGRKVAFIHHGWSQYVVKDQDDLLFLDESVDLRIAADAIVNPMTALCLRKICCDLKANAVVIDSASTSLGRMLIQLFQKDNIDIIPLAMDSKQFDQLRTEFGLARIMDQSKKEFFDLLCGAAEKFEKIVYISMQGGDLPGKILDRLPAKSEMILIGNLAEKDLVVPCSNFYYDSKKIRGFFFDRYLREELDDETEHKFFHIIAQDLKNGGMIFGTKVAKEMKLEEWDQALNQISDKSQEGKIILQCQ</sequence>
<dbReference type="InParanoid" id="A0A077ZTB7"/>
<dbReference type="InterPro" id="IPR011032">
    <property type="entry name" value="GroES-like_sf"/>
</dbReference>
<dbReference type="Gene3D" id="3.40.50.720">
    <property type="entry name" value="NAD(P)-binding Rossmann-like Domain"/>
    <property type="match status" value="1"/>
</dbReference>
<evidence type="ECO:0000313" key="5">
    <source>
        <dbReference type="Proteomes" id="UP000039865"/>
    </source>
</evidence>
<dbReference type="PANTHER" id="PTHR48106">
    <property type="entry name" value="QUINONE OXIDOREDUCTASE PIG3-RELATED"/>
    <property type="match status" value="1"/>
</dbReference>
<evidence type="ECO:0000259" key="3">
    <source>
        <dbReference type="Pfam" id="PF08240"/>
    </source>
</evidence>
<dbReference type="SUPFAM" id="SSF50129">
    <property type="entry name" value="GroES-like"/>
    <property type="match status" value="1"/>
</dbReference>
<dbReference type="PANTHER" id="PTHR48106:SF18">
    <property type="entry name" value="QUINONE OXIDOREDUCTASE PIG3"/>
    <property type="match status" value="1"/>
</dbReference>
<evidence type="ECO:0000256" key="1">
    <source>
        <dbReference type="ARBA" id="ARBA00022857"/>
    </source>
</evidence>
<feature type="domain" description="Alcohol dehydrogenase-like N-terminal" evidence="3">
    <location>
        <begin position="29"/>
        <end position="95"/>
    </location>
</feature>
<keyword evidence="5" id="KW-1185">Reference proteome</keyword>
<keyword evidence="2" id="KW-0560">Oxidoreductase</keyword>
<evidence type="ECO:0000256" key="2">
    <source>
        <dbReference type="ARBA" id="ARBA00023002"/>
    </source>
</evidence>
<reference evidence="4 5" key="1">
    <citation type="submission" date="2014-06" db="EMBL/GenBank/DDBJ databases">
        <authorList>
            <person name="Swart Estienne"/>
        </authorList>
    </citation>
    <scope>NUCLEOTIDE SEQUENCE [LARGE SCALE GENOMIC DNA]</scope>
    <source>
        <strain evidence="4 5">130c</strain>
    </source>
</reference>
<dbReference type="GO" id="GO:0070402">
    <property type="term" value="F:NADPH binding"/>
    <property type="evidence" value="ECO:0007669"/>
    <property type="project" value="TreeGrafter"/>
</dbReference>
<gene>
    <name evidence="4" type="primary">Contig13207.g14092</name>
    <name evidence="4" type="ORF">STYLEM_1753</name>
</gene>
<keyword evidence="1" id="KW-0521">NADP</keyword>
<dbReference type="SUPFAM" id="SSF51735">
    <property type="entry name" value="NAD(P)-binding Rossmann-fold domains"/>
    <property type="match status" value="1"/>
</dbReference>